<evidence type="ECO:0000259" key="6">
    <source>
        <dbReference type="PROSITE" id="PS50109"/>
    </source>
</evidence>
<dbReference type="Gene3D" id="1.10.287.130">
    <property type="match status" value="1"/>
</dbReference>
<dbReference type="InterPro" id="IPR004358">
    <property type="entry name" value="Sig_transdc_His_kin-like_C"/>
</dbReference>
<dbReference type="AlphaFoldDB" id="A0A5C1QA33"/>
<feature type="transmembrane region" description="Helical" evidence="5">
    <location>
        <begin position="96"/>
        <end position="113"/>
    </location>
</feature>
<evidence type="ECO:0000259" key="8">
    <source>
        <dbReference type="PROSITE" id="PS50112"/>
    </source>
</evidence>
<dbReference type="PRINTS" id="PR00344">
    <property type="entry name" value="BCTRLSENSOR"/>
</dbReference>
<feature type="domain" description="Response regulatory" evidence="7">
    <location>
        <begin position="506"/>
        <end position="622"/>
    </location>
</feature>
<dbReference type="SMART" id="SM00387">
    <property type="entry name" value="HATPase_c"/>
    <property type="match status" value="1"/>
</dbReference>
<evidence type="ECO:0000259" key="7">
    <source>
        <dbReference type="PROSITE" id="PS50110"/>
    </source>
</evidence>
<dbReference type="InterPro" id="IPR001610">
    <property type="entry name" value="PAC"/>
</dbReference>
<dbReference type="SMART" id="SM00086">
    <property type="entry name" value="PAC"/>
    <property type="match status" value="1"/>
</dbReference>
<dbReference type="PROSITE" id="PS50112">
    <property type="entry name" value="PAS"/>
    <property type="match status" value="1"/>
</dbReference>
<dbReference type="InterPro" id="IPR036890">
    <property type="entry name" value="HATPase_C_sf"/>
</dbReference>
<dbReference type="SMART" id="SM00448">
    <property type="entry name" value="REC"/>
    <property type="match status" value="1"/>
</dbReference>
<feature type="modified residue" description="4-aspartylphosphate" evidence="4">
    <location>
        <position position="557"/>
    </location>
</feature>
<dbReference type="NCBIfam" id="TIGR00229">
    <property type="entry name" value="sensory_box"/>
    <property type="match status" value="1"/>
</dbReference>
<feature type="domain" description="PAS" evidence="8">
    <location>
        <begin position="126"/>
        <end position="172"/>
    </location>
</feature>
<keyword evidence="5" id="KW-0472">Membrane</keyword>
<gene>
    <name evidence="10" type="ORF">EW093_02765</name>
</gene>
<dbReference type="Pfam" id="PF00072">
    <property type="entry name" value="Response_reg"/>
    <property type="match status" value="1"/>
</dbReference>
<dbReference type="SUPFAM" id="SSF55785">
    <property type="entry name" value="PYP-like sensor domain (PAS domain)"/>
    <property type="match status" value="1"/>
</dbReference>
<keyword evidence="5" id="KW-0812">Transmembrane</keyword>
<reference evidence="10 11" key="1">
    <citation type="submission" date="2019-02" db="EMBL/GenBank/DDBJ databases">
        <authorList>
            <person name="Fomenkov A."/>
            <person name="Dubinina G."/>
            <person name="Grabovich M."/>
            <person name="Vincze T."/>
            <person name="Roberts R.J."/>
        </authorList>
    </citation>
    <scope>NUCLEOTIDE SEQUENCE [LARGE SCALE GENOMIC DNA]</scope>
    <source>
        <strain evidence="10 11">P</strain>
    </source>
</reference>
<feature type="domain" description="Histidine kinase" evidence="6">
    <location>
        <begin position="263"/>
        <end position="488"/>
    </location>
</feature>
<keyword evidence="11" id="KW-1185">Reference proteome</keyword>
<dbReference type="SUPFAM" id="SSF55874">
    <property type="entry name" value="ATPase domain of HSP90 chaperone/DNA topoisomerase II/histidine kinase"/>
    <property type="match status" value="1"/>
</dbReference>
<dbReference type="InterPro" id="IPR035965">
    <property type="entry name" value="PAS-like_dom_sf"/>
</dbReference>
<dbReference type="SMART" id="SM00091">
    <property type="entry name" value="PAS"/>
    <property type="match status" value="1"/>
</dbReference>
<dbReference type="EC" id="2.7.13.3" evidence="2"/>
<feature type="domain" description="PAC" evidence="9">
    <location>
        <begin position="197"/>
        <end position="250"/>
    </location>
</feature>
<dbReference type="PANTHER" id="PTHR43065:SF42">
    <property type="entry name" value="TWO-COMPONENT SENSOR PPRA"/>
    <property type="match status" value="1"/>
</dbReference>
<dbReference type="Proteomes" id="UP000323824">
    <property type="component" value="Chromosome"/>
</dbReference>
<dbReference type="InterPro" id="IPR001789">
    <property type="entry name" value="Sig_transdc_resp-reg_receiver"/>
</dbReference>
<accession>A0A5C1QA33</accession>
<dbReference type="InterPro" id="IPR005467">
    <property type="entry name" value="His_kinase_dom"/>
</dbReference>
<keyword evidence="3 4" id="KW-0597">Phosphoprotein</keyword>
<dbReference type="Pfam" id="PF13426">
    <property type="entry name" value="PAS_9"/>
    <property type="match status" value="1"/>
</dbReference>
<evidence type="ECO:0000256" key="3">
    <source>
        <dbReference type="ARBA" id="ARBA00022553"/>
    </source>
</evidence>
<dbReference type="SUPFAM" id="SSF52172">
    <property type="entry name" value="CheY-like"/>
    <property type="match status" value="1"/>
</dbReference>
<dbReference type="Gene3D" id="3.40.50.2300">
    <property type="match status" value="1"/>
</dbReference>
<feature type="transmembrane region" description="Helical" evidence="5">
    <location>
        <begin position="14"/>
        <end position="31"/>
    </location>
</feature>
<dbReference type="Pfam" id="PF02518">
    <property type="entry name" value="HATPase_c"/>
    <property type="match status" value="1"/>
</dbReference>
<dbReference type="InterPro" id="IPR000700">
    <property type="entry name" value="PAS-assoc_C"/>
</dbReference>
<protein>
    <recommendedName>
        <fullName evidence="2">histidine kinase</fullName>
        <ecNumber evidence="2">2.7.13.3</ecNumber>
    </recommendedName>
</protein>
<dbReference type="Gene3D" id="3.30.450.20">
    <property type="entry name" value="PAS domain"/>
    <property type="match status" value="1"/>
</dbReference>
<evidence type="ECO:0000313" key="11">
    <source>
        <dbReference type="Proteomes" id="UP000323824"/>
    </source>
</evidence>
<dbReference type="RefSeq" id="WP_149566924.1">
    <property type="nucleotide sequence ID" value="NZ_CP035807.1"/>
</dbReference>
<dbReference type="PROSITE" id="PS50110">
    <property type="entry name" value="RESPONSE_REGULATORY"/>
    <property type="match status" value="1"/>
</dbReference>
<dbReference type="PROSITE" id="PS50113">
    <property type="entry name" value="PAC"/>
    <property type="match status" value="1"/>
</dbReference>
<dbReference type="SMART" id="SM00388">
    <property type="entry name" value="HisKA"/>
    <property type="match status" value="1"/>
</dbReference>
<evidence type="ECO:0000256" key="4">
    <source>
        <dbReference type="PROSITE-ProRule" id="PRU00169"/>
    </source>
</evidence>
<organism evidence="10 11">
    <name type="scientific">Thiospirochaeta perfilievii</name>
    <dbReference type="NCBI Taxonomy" id="252967"/>
    <lineage>
        <taxon>Bacteria</taxon>
        <taxon>Pseudomonadati</taxon>
        <taxon>Spirochaetota</taxon>
        <taxon>Spirochaetia</taxon>
        <taxon>Spirochaetales</taxon>
        <taxon>Spirochaetaceae</taxon>
        <taxon>Thiospirochaeta</taxon>
    </lineage>
</organism>
<dbReference type="InterPro" id="IPR011006">
    <property type="entry name" value="CheY-like_superfamily"/>
</dbReference>
<dbReference type="KEGG" id="sper:EW093_02765"/>
<feature type="transmembrane region" description="Helical" evidence="5">
    <location>
        <begin position="66"/>
        <end position="84"/>
    </location>
</feature>
<evidence type="ECO:0000256" key="1">
    <source>
        <dbReference type="ARBA" id="ARBA00000085"/>
    </source>
</evidence>
<sequence>MESIYSLFRYLTPLVYWMLILLWLFIFSFYIRRIKRKKYSDTLLRTLFIILSIDSLRTLLESTYFGFWYTSLSGLLPIYIFDFLSQPQIVFFPKILNLVVSLLIIFILLKKWIPMEDKRLKKMKTNIEIYQAAFDQSPVSIVITNTNGDIQYVNKKVCSFTGYSEKELIGQNPRVLKSGELDDSFYKEVWSTITSGDTWKGTFINKKKSGEVYWEDAQISPLYQRGKITHFIATKVDITEKIKIQEQLQHKNKMDSIGKLAGGMAHDFNNVLTGIISAAQLLKSPKRNLDEKSIIYADLILKSSERATDIIKKLMIFSRKGTVTTSTIDINKILDDVVSILEGTIDKKIEILINKGATKRKFIGNYSAIESSILNICINASHAILSGGQIHINTKNISIDKNYCDSSTFDILPGEYIEIGIKDSGCGIPNDNIKKIFEPFYTTKEQGKGTGLGLFTVYSTIKDHQGSLDVQSQEGVGTIFSILLPCSDNAIEKEDKITPIFSGSSTVLVVDDEEFNRILNKDLLESLGYKVLLAKDGEESVEIFRKNHLEIDLVLMDMIMPKMSGSEAFYKMREIDENCNVVITSGNAENGMIKVLIEQGVADFISKPYKISELSKVLARNMRK</sequence>
<evidence type="ECO:0000313" key="10">
    <source>
        <dbReference type="EMBL" id="QEN03666.1"/>
    </source>
</evidence>
<dbReference type="InterPro" id="IPR003661">
    <property type="entry name" value="HisK_dim/P_dom"/>
</dbReference>
<dbReference type="InterPro" id="IPR000014">
    <property type="entry name" value="PAS"/>
</dbReference>
<evidence type="ECO:0000259" key="9">
    <source>
        <dbReference type="PROSITE" id="PS50113"/>
    </source>
</evidence>
<dbReference type="InterPro" id="IPR036097">
    <property type="entry name" value="HisK_dim/P_sf"/>
</dbReference>
<dbReference type="CDD" id="cd17546">
    <property type="entry name" value="REC_hyHK_CKI1_RcsC-like"/>
    <property type="match status" value="1"/>
</dbReference>
<proteinExistence type="predicted"/>
<dbReference type="PANTHER" id="PTHR43065">
    <property type="entry name" value="SENSOR HISTIDINE KINASE"/>
    <property type="match status" value="1"/>
</dbReference>
<keyword evidence="5" id="KW-1133">Transmembrane helix</keyword>
<dbReference type="CDD" id="cd00130">
    <property type="entry name" value="PAS"/>
    <property type="match status" value="1"/>
</dbReference>
<dbReference type="EMBL" id="CP035807">
    <property type="protein sequence ID" value="QEN03666.1"/>
    <property type="molecule type" value="Genomic_DNA"/>
</dbReference>
<dbReference type="SUPFAM" id="SSF47384">
    <property type="entry name" value="Homodimeric domain of signal transducing histidine kinase"/>
    <property type="match status" value="1"/>
</dbReference>
<reference evidence="10 11" key="2">
    <citation type="submission" date="2019-09" db="EMBL/GenBank/DDBJ databases">
        <title>Complete Genome Sequence and Methylome Analysis of free living Spirochaetas.</title>
        <authorList>
            <person name="Leshcheva N."/>
            <person name="Mikheeva N."/>
        </authorList>
    </citation>
    <scope>NUCLEOTIDE SEQUENCE [LARGE SCALE GENOMIC DNA]</scope>
    <source>
        <strain evidence="10 11">P</strain>
    </source>
</reference>
<name>A0A5C1QA33_9SPIO</name>
<dbReference type="InterPro" id="IPR003594">
    <property type="entry name" value="HATPase_dom"/>
</dbReference>
<dbReference type="PROSITE" id="PS50109">
    <property type="entry name" value="HIS_KIN"/>
    <property type="match status" value="1"/>
</dbReference>
<evidence type="ECO:0000256" key="5">
    <source>
        <dbReference type="SAM" id="Phobius"/>
    </source>
</evidence>
<dbReference type="Gene3D" id="3.30.565.10">
    <property type="entry name" value="Histidine kinase-like ATPase, C-terminal domain"/>
    <property type="match status" value="1"/>
</dbReference>
<dbReference type="GO" id="GO:0000155">
    <property type="term" value="F:phosphorelay sensor kinase activity"/>
    <property type="evidence" value="ECO:0007669"/>
    <property type="project" value="InterPro"/>
</dbReference>
<dbReference type="OrthoDB" id="9763119at2"/>
<evidence type="ECO:0000256" key="2">
    <source>
        <dbReference type="ARBA" id="ARBA00012438"/>
    </source>
</evidence>
<dbReference type="Pfam" id="PF00512">
    <property type="entry name" value="HisKA"/>
    <property type="match status" value="1"/>
</dbReference>
<dbReference type="CDD" id="cd00082">
    <property type="entry name" value="HisKA"/>
    <property type="match status" value="1"/>
</dbReference>
<comment type="catalytic activity">
    <reaction evidence="1">
        <text>ATP + protein L-histidine = ADP + protein N-phospho-L-histidine.</text>
        <dbReference type="EC" id="2.7.13.3"/>
    </reaction>
</comment>